<dbReference type="STRING" id="320771.Cflav_PD3361"/>
<dbReference type="InterPro" id="IPR021533">
    <property type="entry name" value="PepSY-like"/>
</dbReference>
<dbReference type="Proteomes" id="UP000003688">
    <property type="component" value="Unassembled WGS sequence"/>
</dbReference>
<evidence type="ECO:0000313" key="4">
    <source>
        <dbReference type="Proteomes" id="UP000003688"/>
    </source>
</evidence>
<accession>B9XID0</accession>
<protein>
    <recommendedName>
        <fullName evidence="2">Putative beta-lactamase-inhibitor-like PepSY-like domain-containing protein</fullName>
    </recommendedName>
</protein>
<dbReference type="SUPFAM" id="SSF160574">
    <property type="entry name" value="BT0923-like"/>
    <property type="match status" value="1"/>
</dbReference>
<feature type="domain" description="Putative beta-lactamase-inhibitor-like PepSY-like" evidence="2">
    <location>
        <begin position="33"/>
        <end position="96"/>
    </location>
</feature>
<proteinExistence type="predicted"/>
<gene>
    <name evidence="3" type="ORF">Cflav_PD3361</name>
</gene>
<dbReference type="Gene3D" id="3.10.450.360">
    <property type="match status" value="1"/>
</dbReference>
<dbReference type="AlphaFoldDB" id="B9XID0"/>
<dbReference type="EMBL" id="ABOX02000017">
    <property type="protein sequence ID" value="EEF60391.1"/>
    <property type="molecule type" value="Genomic_DNA"/>
</dbReference>
<feature type="chain" id="PRO_5002894836" description="Putative beta-lactamase-inhibitor-like PepSY-like domain-containing protein" evidence="1">
    <location>
        <begin position="31"/>
        <end position="293"/>
    </location>
</feature>
<comment type="caution">
    <text evidence="3">The sequence shown here is derived from an EMBL/GenBank/DDBJ whole genome shotgun (WGS) entry which is preliminary data.</text>
</comment>
<sequence length="293" mass="31813" precursor="true">MKRNFSRQSLSLVASLFLCCCGVVCTEISAAEAKKLVLSDLPAAVQKMVQSQLNVGGGKVGEIDREEDDGEISYVVEIVKGEDARDMTVSEEGKLLGMEVDLNEVPAVPQKAIRAQLGNGTIDSVEKTSEEDGTISYEVEMTNKAGKDRFFTVTMEGKMIRAEIGLEEAPVAVRKTIEVESAKGKLESVYRVLEEDGISYSAEVNEGGRSRDMTIAGDGKLETIEAFASDLPPLGRKVLHGKVGNGKLVRIDKVFDEKGEYVYEVESLKDGKAFNFKIGAGGRFRGMDGEKEP</sequence>
<evidence type="ECO:0000313" key="3">
    <source>
        <dbReference type="EMBL" id="EEF60391.1"/>
    </source>
</evidence>
<keyword evidence="4" id="KW-1185">Reference proteome</keyword>
<evidence type="ECO:0000259" key="2">
    <source>
        <dbReference type="Pfam" id="PF11396"/>
    </source>
</evidence>
<reference evidence="3 4" key="1">
    <citation type="journal article" date="2011" name="J. Bacteriol.">
        <title>Genome sequence of 'Pedosphaera parvula' Ellin514, an aerobic Verrucomicrobial isolate from pasture soil.</title>
        <authorList>
            <person name="Kant R."/>
            <person name="van Passel M.W."/>
            <person name="Sangwan P."/>
            <person name="Palva A."/>
            <person name="Lucas S."/>
            <person name="Copeland A."/>
            <person name="Lapidus A."/>
            <person name="Glavina Del Rio T."/>
            <person name="Dalin E."/>
            <person name="Tice H."/>
            <person name="Bruce D."/>
            <person name="Goodwin L."/>
            <person name="Pitluck S."/>
            <person name="Chertkov O."/>
            <person name="Larimer F.W."/>
            <person name="Land M.L."/>
            <person name="Hauser L."/>
            <person name="Brettin T.S."/>
            <person name="Detter J.C."/>
            <person name="Han S."/>
            <person name="de Vos W.M."/>
            <person name="Janssen P.H."/>
            <person name="Smidt H."/>
        </authorList>
    </citation>
    <scope>NUCLEOTIDE SEQUENCE [LARGE SCALE GENOMIC DNA]</scope>
    <source>
        <strain evidence="3 4">Ellin514</strain>
    </source>
</reference>
<organism evidence="3 4">
    <name type="scientific">Pedosphaera parvula (strain Ellin514)</name>
    <dbReference type="NCBI Taxonomy" id="320771"/>
    <lineage>
        <taxon>Bacteria</taxon>
        <taxon>Pseudomonadati</taxon>
        <taxon>Verrucomicrobiota</taxon>
        <taxon>Pedosphaerae</taxon>
        <taxon>Pedosphaerales</taxon>
        <taxon>Pedosphaeraceae</taxon>
        <taxon>Pedosphaera</taxon>
    </lineage>
</organism>
<feature type="signal peptide" evidence="1">
    <location>
        <begin position="1"/>
        <end position="30"/>
    </location>
</feature>
<evidence type="ECO:0000256" key="1">
    <source>
        <dbReference type="SAM" id="SignalP"/>
    </source>
</evidence>
<keyword evidence="1" id="KW-0732">Signal</keyword>
<feature type="domain" description="Putative beta-lactamase-inhibitor-like PepSY-like" evidence="2">
    <location>
        <begin position="99"/>
        <end position="160"/>
    </location>
</feature>
<dbReference type="RefSeq" id="WP_007415573.1">
    <property type="nucleotide sequence ID" value="NZ_ABOX02000017.1"/>
</dbReference>
<dbReference type="Pfam" id="PF11396">
    <property type="entry name" value="PepSY_like"/>
    <property type="match status" value="2"/>
</dbReference>
<name>B9XID0_PEDPL</name>